<feature type="transmembrane region" description="Helical" evidence="1">
    <location>
        <begin position="48"/>
        <end position="68"/>
    </location>
</feature>
<keyword evidence="1" id="KW-0472">Membrane</keyword>
<keyword evidence="1" id="KW-0812">Transmembrane</keyword>
<evidence type="ECO:0000256" key="1">
    <source>
        <dbReference type="SAM" id="Phobius"/>
    </source>
</evidence>
<keyword evidence="3" id="KW-1185">Reference proteome</keyword>
<evidence type="ECO:0008006" key="4">
    <source>
        <dbReference type="Google" id="ProtNLM"/>
    </source>
</evidence>
<sequence>MVRSLLDGGAGWLAVVVALNAVIGLAYYVRVAAVLYGPAPAEGTRSRVPWAVAAALGAATLAAIVVGFTPQVVLDLS</sequence>
<gene>
    <name evidence="2" type="ORF">Psuf_040070</name>
</gene>
<protein>
    <recommendedName>
        <fullName evidence="4">NADH-quinone oxidoreductase subunit N</fullName>
    </recommendedName>
</protein>
<feature type="transmembrane region" description="Helical" evidence="1">
    <location>
        <begin position="12"/>
        <end position="36"/>
    </location>
</feature>
<organism evidence="2 3">
    <name type="scientific">Phytohabitans suffuscus</name>
    <dbReference type="NCBI Taxonomy" id="624315"/>
    <lineage>
        <taxon>Bacteria</taxon>
        <taxon>Bacillati</taxon>
        <taxon>Actinomycetota</taxon>
        <taxon>Actinomycetes</taxon>
        <taxon>Micromonosporales</taxon>
        <taxon>Micromonosporaceae</taxon>
    </lineage>
</organism>
<dbReference type="EMBL" id="AP022871">
    <property type="protein sequence ID" value="BCB86694.1"/>
    <property type="molecule type" value="Genomic_DNA"/>
</dbReference>
<dbReference type="Proteomes" id="UP000503011">
    <property type="component" value="Chromosome"/>
</dbReference>
<reference evidence="2 3" key="2">
    <citation type="submission" date="2020-03" db="EMBL/GenBank/DDBJ databases">
        <authorList>
            <person name="Ichikawa N."/>
            <person name="Kimura A."/>
            <person name="Kitahashi Y."/>
            <person name="Uohara A."/>
        </authorList>
    </citation>
    <scope>NUCLEOTIDE SEQUENCE [LARGE SCALE GENOMIC DNA]</scope>
    <source>
        <strain evidence="2 3">NBRC 105367</strain>
    </source>
</reference>
<accession>A0A6F8YKP6</accession>
<dbReference type="AlphaFoldDB" id="A0A6F8YKP6"/>
<proteinExistence type="predicted"/>
<evidence type="ECO:0000313" key="3">
    <source>
        <dbReference type="Proteomes" id="UP000503011"/>
    </source>
</evidence>
<reference evidence="2 3" key="1">
    <citation type="submission" date="2020-03" db="EMBL/GenBank/DDBJ databases">
        <title>Whole genome shotgun sequence of Phytohabitans suffuscus NBRC 105367.</title>
        <authorList>
            <person name="Komaki H."/>
            <person name="Tamura T."/>
        </authorList>
    </citation>
    <scope>NUCLEOTIDE SEQUENCE [LARGE SCALE GENOMIC DNA]</scope>
    <source>
        <strain evidence="2 3">NBRC 105367</strain>
    </source>
</reference>
<name>A0A6F8YKP6_9ACTN</name>
<keyword evidence="1" id="KW-1133">Transmembrane helix</keyword>
<evidence type="ECO:0000313" key="2">
    <source>
        <dbReference type="EMBL" id="BCB86694.1"/>
    </source>
</evidence>
<dbReference type="KEGG" id="psuu:Psuf_040070"/>